<dbReference type="AlphaFoldDB" id="A0A2P2K4X2"/>
<organism evidence="1">
    <name type="scientific">Rhizophora mucronata</name>
    <name type="common">Asiatic mangrove</name>
    <dbReference type="NCBI Taxonomy" id="61149"/>
    <lineage>
        <taxon>Eukaryota</taxon>
        <taxon>Viridiplantae</taxon>
        <taxon>Streptophyta</taxon>
        <taxon>Embryophyta</taxon>
        <taxon>Tracheophyta</taxon>
        <taxon>Spermatophyta</taxon>
        <taxon>Magnoliopsida</taxon>
        <taxon>eudicotyledons</taxon>
        <taxon>Gunneridae</taxon>
        <taxon>Pentapetalae</taxon>
        <taxon>rosids</taxon>
        <taxon>fabids</taxon>
        <taxon>Malpighiales</taxon>
        <taxon>Rhizophoraceae</taxon>
        <taxon>Rhizophora</taxon>
    </lineage>
</organism>
<dbReference type="EMBL" id="GGEC01020290">
    <property type="protein sequence ID" value="MBX00774.1"/>
    <property type="molecule type" value="Transcribed_RNA"/>
</dbReference>
<accession>A0A2P2K4X2</accession>
<sequence length="96" mass="10668">MHFSFLVSTKRTETLEIGHPSMLGQLFDASKVMQMSHASIIFFSVKESCFSGSSNSISLDLRMSLIYAKRVGLKITANLQNPSKVRNSSSGCCFLW</sequence>
<protein>
    <submittedName>
        <fullName evidence="1">Uncharacterized protein</fullName>
    </submittedName>
</protein>
<reference evidence="1" key="1">
    <citation type="submission" date="2018-02" db="EMBL/GenBank/DDBJ databases">
        <title>Rhizophora mucronata_Transcriptome.</title>
        <authorList>
            <person name="Meera S.P."/>
            <person name="Sreeshan A."/>
            <person name="Augustine A."/>
        </authorList>
    </citation>
    <scope>NUCLEOTIDE SEQUENCE</scope>
    <source>
        <tissue evidence="1">Leaf</tissue>
    </source>
</reference>
<evidence type="ECO:0000313" key="1">
    <source>
        <dbReference type="EMBL" id="MBX00774.1"/>
    </source>
</evidence>
<proteinExistence type="predicted"/>
<name>A0A2P2K4X2_RHIMU</name>